<dbReference type="Proteomes" id="UP000610203">
    <property type="component" value="Unassembled WGS sequence"/>
</dbReference>
<accession>A0ABQ3GRG0</accession>
<comment type="caution">
    <text evidence="2">The sequence shown here is derived from an EMBL/GenBank/DDBJ whole genome shotgun (WGS) entry which is preliminary data.</text>
</comment>
<organism evidence="2 3">
    <name type="scientific">Psychrobacter glaciei</name>
    <dbReference type="NCBI Taxonomy" id="619771"/>
    <lineage>
        <taxon>Bacteria</taxon>
        <taxon>Pseudomonadati</taxon>
        <taxon>Pseudomonadota</taxon>
        <taxon>Gammaproteobacteria</taxon>
        <taxon>Moraxellales</taxon>
        <taxon>Moraxellaceae</taxon>
        <taxon>Psychrobacter</taxon>
    </lineage>
</organism>
<feature type="domain" description="Transposase IS116/IS110/IS902 C-terminal" evidence="1">
    <location>
        <begin position="13"/>
        <end position="54"/>
    </location>
</feature>
<dbReference type="EMBL" id="BMZR01000003">
    <property type="protein sequence ID" value="GHD32483.1"/>
    <property type="molecule type" value="Genomic_DNA"/>
</dbReference>
<evidence type="ECO:0000313" key="3">
    <source>
        <dbReference type="Proteomes" id="UP000610203"/>
    </source>
</evidence>
<proteinExistence type="predicted"/>
<evidence type="ECO:0000313" key="2">
    <source>
        <dbReference type="EMBL" id="GHD32483.1"/>
    </source>
</evidence>
<reference evidence="3" key="1">
    <citation type="journal article" date="2019" name="Int. J. Syst. Evol. Microbiol.">
        <title>The Global Catalogue of Microorganisms (GCM) 10K type strain sequencing project: providing services to taxonomists for standard genome sequencing and annotation.</title>
        <authorList>
            <consortium name="The Broad Institute Genomics Platform"/>
            <consortium name="The Broad Institute Genome Sequencing Center for Infectious Disease"/>
            <person name="Wu L."/>
            <person name="Ma J."/>
        </authorList>
    </citation>
    <scope>NUCLEOTIDE SEQUENCE [LARGE SCALE GENOMIC DNA]</scope>
    <source>
        <strain evidence="3">KCTC 42280</strain>
    </source>
</reference>
<evidence type="ECO:0000259" key="1">
    <source>
        <dbReference type="Pfam" id="PF02371"/>
    </source>
</evidence>
<keyword evidence="3" id="KW-1185">Reference proteome</keyword>
<gene>
    <name evidence="2" type="ORF">GCM10016272_15250</name>
</gene>
<dbReference type="InterPro" id="IPR003346">
    <property type="entry name" value="Transposase_20"/>
</dbReference>
<dbReference type="RefSeq" id="WP_201574473.1">
    <property type="nucleotide sequence ID" value="NZ_CAJGZO010000003.1"/>
</dbReference>
<dbReference type="Pfam" id="PF02371">
    <property type="entry name" value="Transposase_20"/>
    <property type="match status" value="1"/>
</dbReference>
<sequence length="103" mass="11974">MTCCVSKNKQDQDLLQTSNGVGVIVLRQILSLMHDKNFTKASQAAAFLGLIPIQSLNPFSKWYIRSMIYQYMFDALYRHRTASVRYELNDYKIDSMSHYDRAV</sequence>
<name>A0ABQ3GRG0_9GAMM</name>
<protein>
    <recommendedName>
        <fullName evidence="1">Transposase IS116/IS110/IS902 C-terminal domain-containing protein</fullName>
    </recommendedName>
</protein>